<dbReference type="SMART" id="SM00304">
    <property type="entry name" value="HAMP"/>
    <property type="match status" value="1"/>
</dbReference>
<evidence type="ECO:0000256" key="5">
    <source>
        <dbReference type="ARBA" id="ARBA00022553"/>
    </source>
</evidence>
<dbReference type="Pfam" id="PF00512">
    <property type="entry name" value="HisKA"/>
    <property type="match status" value="1"/>
</dbReference>
<keyword evidence="7 14" id="KW-0812">Transmembrane</keyword>
<dbReference type="SUPFAM" id="SSF47384">
    <property type="entry name" value="Homodimeric domain of signal transducing histidine kinase"/>
    <property type="match status" value="1"/>
</dbReference>
<dbReference type="Proteomes" id="UP000282311">
    <property type="component" value="Unassembled WGS sequence"/>
</dbReference>
<dbReference type="SMART" id="SM00387">
    <property type="entry name" value="HATPase_c"/>
    <property type="match status" value="1"/>
</dbReference>
<keyword evidence="5" id="KW-0597">Phosphoprotein</keyword>
<feature type="domain" description="Histidine kinase" evidence="15">
    <location>
        <begin position="134"/>
        <end position="354"/>
    </location>
</feature>
<dbReference type="PROSITE" id="PS50109">
    <property type="entry name" value="HIS_KIN"/>
    <property type="match status" value="1"/>
</dbReference>
<dbReference type="InterPro" id="IPR036890">
    <property type="entry name" value="HATPase_C_sf"/>
</dbReference>
<sequence>MRSGDIQYSVARQQGALADGSRVTVYLLADMSPMARLVPKIVPVAAATLLLILVITNGVLTLIVSRSFIRPLYALKRAAERIKDGDLGQELRLASRNDEFGELGGAFEEMRVRLKHSIGLQLQYEENRKELLSSISHDLKTPITAIKGCVEGIMDGIADTPEKREKYMRMIYKKATDMDRQIDELFLFSKLDLGRVPFHFEAMELVSFLLEHVEELRLQPNNAGIEFSFAPPGGERTYVRGDREKLHRVLQNIVDNSIKYLDKPVGRIGFELTVAPHEVIVRVRDNGAGIAPEALPFIFERFYRADPSRTDSGGGSGLGLAIVTQIIREHGGRVWAESMAGEGTVIALTLPRTAPANTEGGRT</sequence>
<dbReference type="Pfam" id="PF00672">
    <property type="entry name" value="HAMP"/>
    <property type="match status" value="1"/>
</dbReference>
<evidence type="ECO:0000256" key="9">
    <source>
        <dbReference type="ARBA" id="ARBA00022777"/>
    </source>
</evidence>
<dbReference type="PANTHER" id="PTHR45528">
    <property type="entry name" value="SENSOR HISTIDINE KINASE CPXA"/>
    <property type="match status" value="1"/>
</dbReference>
<organism evidence="17 18">
    <name type="scientific">Paenibacillus ginsengarvi</name>
    <dbReference type="NCBI Taxonomy" id="400777"/>
    <lineage>
        <taxon>Bacteria</taxon>
        <taxon>Bacillati</taxon>
        <taxon>Bacillota</taxon>
        <taxon>Bacilli</taxon>
        <taxon>Bacillales</taxon>
        <taxon>Paenibacillaceae</taxon>
        <taxon>Paenibacillus</taxon>
    </lineage>
</organism>
<evidence type="ECO:0000256" key="3">
    <source>
        <dbReference type="ARBA" id="ARBA00012438"/>
    </source>
</evidence>
<dbReference type="SUPFAM" id="SSF55874">
    <property type="entry name" value="ATPase domain of HSP90 chaperone/DNA topoisomerase II/histidine kinase"/>
    <property type="match status" value="1"/>
</dbReference>
<protein>
    <recommendedName>
        <fullName evidence="3">histidine kinase</fullName>
        <ecNumber evidence="3">2.7.13.3</ecNumber>
    </recommendedName>
</protein>
<dbReference type="InterPro" id="IPR005467">
    <property type="entry name" value="His_kinase_dom"/>
</dbReference>
<dbReference type="GO" id="GO:0000155">
    <property type="term" value="F:phosphorelay sensor kinase activity"/>
    <property type="evidence" value="ECO:0007669"/>
    <property type="project" value="InterPro"/>
</dbReference>
<evidence type="ECO:0000313" key="17">
    <source>
        <dbReference type="EMBL" id="RKN80740.1"/>
    </source>
</evidence>
<evidence type="ECO:0000256" key="14">
    <source>
        <dbReference type="SAM" id="Phobius"/>
    </source>
</evidence>
<proteinExistence type="predicted"/>
<feature type="transmembrane region" description="Helical" evidence="14">
    <location>
        <begin position="41"/>
        <end position="64"/>
    </location>
</feature>
<dbReference type="Gene3D" id="1.10.287.130">
    <property type="match status" value="1"/>
</dbReference>
<accession>A0A3B0C6X9</accession>
<dbReference type="PANTHER" id="PTHR45528:SF1">
    <property type="entry name" value="SENSOR HISTIDINE KINASE CPXA"/>
    <property type="match status" value="1"/>
</dbReference>
<dbReference type="PROSITE" id="PS50885">
    <property type="entry name" value="HAMP"/>
    <property type="match status" value="1"/>
</dbReference>
<evidence type="ECO:0000256" key="1">
    <source>
        <dbReference type="ARBA" id="ARBA00000085"/>
    </source>
</evidence>
<dbReference type="FunFam" id="3.30.565.10:FF:000006">
    <property type="entry name" value="Sensor histidine kinase WalK"/>
    <property type="match status" value="1"/>
</dbReference>
<keyword evidence="12" id="KW-0902">Two-component regulatory system</keyword>
<keyword evidence="8" id="KW-0547">Nucleotide-binding</keyword>
<comment type="subcellular location">
    <subcellularLocation>
        <location evidence="2">Cell membrane</location>
        <topology evidence="2">Multi-pass membrane protein</topology>
    </subcellularLocation>
</comment>
<dbReference type="InterPro" id="IPR003594">
    <property type="entry name" value="HATPase_dom"/>
</dbReference>
<evidence type="ECO:0000256" key="4">
    <source>
        <dbReference type="ARBA" id="ARBA00022475"/>
    </source>
</evidence>
<dbReference type="EC" id="2.7.13.3" evidence="3"/>
<dbReference type="CDD" id="cd00075">
    <property type="entry name" value="HATPase"/>
    <property type="match status" value="1"/>
</dbReference>
<dbReference type="GO" id="GO:0005886">
    <property type="term" value="C:plasma membrane"/>
    <property type="evidence" value="ECO:0007669"/>
    <property type="project" value="UniProtKB-SubCell"/>
</dbReference>
<dbReference type="Pfam" id="PF02518">
    <property type="entry name" value="HATPase_c"/>
    <property type="match status" value="1"/>
</dbReference>
<dbReference type="CDD" id="cd06225">
    <property type="entry name" value="HAMP"/>
    <property type="match status" value="1"/>
</dbReference>
<feature type="domain" description="HAMP" evidence="16">
    <location>
        <begin position="66"/>
        <end position="119"/>
    </location>
</feature>
<keyword evidence="9 17" id="KW-0418">Kinase</keyword>
<dbReference type="PRINTS" id="PR00344">
    <property type="entry name" value="BCTRLSENSOR"/>
</dbReference>
<evidence type="ECO:0000256" key="2">
    <source>
        <dbReference type="ARBA" id="ARBA00004651"/>
    </source>
</evidence>
<dbReference type="InterPro" id="IPR004358">
    <property type="entry name" value="Sig_transdc_His_kin-like_C"/>
</dbReference>
<dbReference type="Gene3D" id="6.10.340.10">
    <property type="match status" value="1"/>
</dbReference>
<dbReference type="InterPro" id="IPR036097">
    <property type="entry name" value="HisK_dim/P_sf"/>
</dbReference>
<dbReference type="InterPro" id="IPR003661">
    <property type="entry name" value="HisK_dim/P_dom"/>
</dbReference>
<dbReference type="InterPro" id="IPR050398">
    <property type="entry name" value="HssS/ArlS-like"/>
</dbReference>
<evidence type="ECO:0000256" key="8">
    <source>
        <dbReference type="ARBA" id="ARBA00022741"/>
    </source>
</evidence>
<dbReference type="SMART" id="SM00388">
    <property type="entry name" value="HisKA"/>
    <property type="match status" value="1"/>
</dbReference>
<dbReference type="Gene3D" id="3.30.565.10">
    <property type="entry name" value="Histidine kinase-like ATPase, C-terminal domain"/>
    <property type="match status" value="1"/>
</dbReference>
<keyword evidence="6" id="KW-0808">Transferase</keyword>
<keyword evidence="4" id="KW-1003">Cell membrane</keyword>
<dbReference type="GO" id="GO:0005524">
    <property type="term" value="F:ATP binding"/>
    <property type="evidence" value="ECO:0007669"/>
    <property type="project" value="UniProtKB-KW"/>
</dbReference>
<reference evidence="17 18" key="1">
    <citation type="journal article" date="2007" name="Int. J. Syst. Evol. Microbiol.">
        <title>Paenibacillus ginsengarvi sp. nov., isolated from soil from ginseng cultivation.</title>
        <authorList>
            <person name="Yoon M.H."/>
            <person name="Ten L.N."/>
            <person name="Im W.T."/>
        </authorList>
    </citation>
    <scope>NUCLEOTIDE SEQUENCE [LARGE SCALE GENOMIC DNA]</scope>
    <source>
        <strain evidence="17 18">KCTC 13059</strain>
    </source>
</reference>
<evidence type="ECO:0000256" key="10">
    <source>
        <dbReference type="ARBA" id="ARBA00022840"/>
    </source>
</evidence>
<evidence type="ECO:0000256" key="11">
    <source>
        <dbReference type="ARBA" id="ARBA00022989"/>
    </source>
</evidence>
<dbReference type="EMBL" id="RBAH01000014">
    <property type="protein sequence ID" value="RKN80740.1"/>
    <property type="molecule type" value="Genomic_DNA"/>
</dbReference>
<name>A0A3B0C6X9_9BACL</name>
<evidence type="ECO:0000256" key="7">
    <source>
        <dbReference type="ARBA" id="ARBA00022692"/>
    </source>
</evidence>
<dbReference type="OrthoDB" id="335833at2"/>
<dbReference type="SUPFAM" id="SSF158472">
    <property type="entry name" value="HAMP domain-like"/>
    <property type="match status" value="1"/>
</dbReference>
<gene>
    <name evidence="17" type="ORF">D7M11_19135</name>
</gene>
<dbReference type="CDD" id="cd00082">
    <property type="entry name" value="HisKA"/>
    <property type="match status" value="1"/>
</dbReference>
<comment type="caution">
    <text evidence="17">The sequence shown here is derived from an EMBL/GenBank/DDBJ whole genome shotgun (WGS) entry which is preliminary data.</text>
</comment>
<keyword evidence="10" id="KW-0067">ATP-binding</keyword>
<dbReference type="InterPro" id="IPR003660">
    <property type="entry name" value="HAMP_dom"/>
</dbReference>
<comment type="catalytic activity">
    <reaction evidence="1">
        <text>ATP + protein L-histidine = ADP + protein N-phospho-L-histidine.</text>
        <dbReference type="EC" id="2.7.13.3"/>
    </reaction>
</comment>
<evidence type="ECO:0000313" key="18">
    <source>
        <dbReference type="Proteomes" id="UP000282311"/>
    </source>
</evidence>
<evidence type="ECO:0000256" key="6">
    <source>
        <dbReference type="ARBA" id="ARBA00022679"/>
    </source>
</evidence>
<evidence type="ECO:0000256" key="12">
    <source>
        <dbReference type="ARBA" id="ARBA00023012"/>
    </source>
</evidence>
<dbReference type="AlphaFoldDB" id="A0A3B0C6X9"/>
<evidence type="ECO:0000259" key="16">
    <source>
        <dbReference type="PROSITE" id="PS50885"/>
    </source>
</evidence>
<keyword evidence="13 14" id="KW-0472">Membrane</keyword>
<keyword evidence="11 14" id="KW-1133">Transmembrane helix</keyword>
<evidence type="ECO:0000259" key="15">
    <source>
        <dbReference type="PROSITE" id="PS50109"/>
    </source>
</evidence>
<keyword evidence="18" id="KW-1185">Reference proteome</keyword>
<evidence type="ECO:0000256" key="13">
    <source>
        <dbReference type="ARBA" id="ARBA00023136"/>
    </source>
</evidence>